<dbReference type="EMBL" id="CAVMBE010000004">
    <property type="protein sequence ID" value="CAK3813795.1"/>
    <property type="molecule type" value="Genomic_DNA"/>
</dbReference>
<accession>A0AAI8YSA2</accession>
<dbReference type="SUPFAM" id="SSF56281">
    <property type="entry name" value="Metallo-hydrolase/oxidoreductase"/>
    <property type="match status" value="1"/>
</dbReference>
<dbReference type="AlphaFoldDB" id="A0AAI8YSA2"/>
<dbReference type="InterPro" id="IPR036866">
    <property type="entry name" value="RibonucZ/Hydroxyglut_hydro"/>
</dbReference>
<dbReference type="Pfam" id="PF13483">
    <property type="entry name" value="Lactamase_B_3"/>
    <property type="match status" value="1"/>
</dbReference>
<comment type="caution">
    <text evidence="1">The sequence shown here is derived from an EMBL/GenBank/DDBJ whole genome shotgun (WGS) entry which is preliminary data.</text>
</comment>
<organism evidence="1 2">
    <name type="scientific">Lecanosticta acicola</name>
    <dbReference type="NCBI Taxonomy" id="111012"/>
    <lineage>
        <taxon>Eukaryota</taxon>
        <taxon>Fungi</taxon>
        <taxon>Dikarya</taxon>
        <taxon>Ascomycota</taxon>
        <taxon>Pezizomycotina</taxon>
        <taxon>Dothideomycetes</taxon>
        <taxon>Dothideomycetidae</taxon>
        <taxon>Mycosphaerellales</taxon>
        <taxon>Mycosphaerellaceae</taxon>
        <taxon>Lecanosticta</taxon>
    </lineage>
</organism>
<proteinExistence type="predicted"/>
<dbReference type="PANTHER" id="PTHR43546:SF3">
    <property type="entry name" value="UPF0173 METAL-DEPENDENT HYDROLASE MJ1163"/>
    <property type="match status" value="1"/>
</dbReference>
<evidence type="ECO:0000313" key="2">
    <source>
        <dbReference type="Proteomes" id="UP001296104"/>
    </source>
</evidence>
<sequence length="348" mass="38422">MATATLEWFGATTYRLRSNGLTIFLDAWLDRPDCLPQYLDIDSIHEADYVFISHAHFDHLPGADRIALQTGATVIGNGEAIHLLRQAGVPDEQLLPVAGGERIPLYTRSTLEKARRGELPTTDDRPPGAPVLPHPSLAAAAVHVWPVLHCLMPGASHADIPEVMDTGKVYCGSAPYACTLDVTFGMKYGLLRIGEHVPREQMDAGMRSFAAYVHRAAVKNCMFHFDGGQLLYNFLLGERHVLCWNAHLGGYRGILEALEPRPDVLIQAIAGRANLNGRPFEGSAAEFAVCVSDWLGDPAQVIWCLHDEAPIKPWTVDVQPATKLVEDKTRSRVRRLEPAVENELSWRV</sequence>
<dbReference type="Gene3D" id="3.60.15.10">
    <property type="entry name" value="Ribonuclease Z/Hydroxyacylglutathione hydrolase-like"/>
    <property type="match status" value="1"/>
</dbReference>
<reference evidence="1" key="1">
    <citation type="submission" date="2023-11" db="EMBL/GenBank/DDBJ databases">
        <authorList>
            <person name="Alioto T."/>
            <person name="Alioto T."/>
            <person name="Gomez Garrido J."/>
        </authorList>
    </citation>
    <scope>NUCLEOTIDE SEQUENCE</scope>
</reference>
<dbReference type="PANTHER" id="PTHR43546">
    <property type="entry name" value="UPF0173 METAL-DEPENDENT HYDROLASE MJ1163-RELATED"/>
    <property type="match status" value="1"/>
</dbReference>
<gene>
    <name evidence="1" type="ORF">LECACI_7A001068</name>
</gene>
<name>A0AAI8YSA2_9PEZI</name>
<keyword evidence="2" id="KW-1185">Reference proteome</keyword>
<dbReference type="Proteomes" id="UP001296104">
    <property type="component" value="Unassembled WGS sequence"/>
</dbReference>
<dbReference type="InterPro" id="IPR050114">
    <property type="entry name" value="UPF0173_UPF0282_UlaG_hydrolase"/>
</dbReference>
<protein>
    <recommendedName>
        <fullName evidence="3">Metallo-beta-lactamase domain-containing protein</fullName>
    </recommendedName>
</protein>
<evidence type="ECO:0000313" key="1">
    <source>
        <dbReference type="EMBL" id="CAK3813795.1"/>
    </source>
</evidence>
<evidence type="ECO:0008006" key="3">
    <source>
        <dbReference type="Google" id="ProtNLM"/>
    </source>
</evidence>